<evidence type="ECO:0000256" key="1">
    <source>
        <dbReference type="SAM" id="MobiDB-lite"/>
    </source>
</evidence>
<keyword evidence="2" id="KW-0472">Membrane</keyword>
<proteinExistence type="predicted"/>
<dbReference type="Proteomes" id="UP000093053">
    <property type="component" value="Chromosome"/>
</dbReference>
<evidence type="ECO:0000313" key="4">
    <source>
        <dbReference type="Proteomes" id="UP000093053"/>
    </source>
</evidence>
<evidence type="ECO:0000256" key="2">
    <source>
        <dbReference type="SAM" id="Phobius"/>
    </source>
</evidence>
<sequence length="87" mass="9532">MMAVKAAESAGRSPERAGDVEDRQLTRWVVHPVQWPHALQVTVILVLIALLLWAIALTLGPDQAFIVGSAGVAAKLICMYLDTRVRR</sequence>
<dbReference type="AlphaFoldDB" id="A0A1B2HCZ9"/>
<evidence type="ECO:0000313" key="3">
    <source>
        <dbReference type="EMBL" id="ANZ35582.1"/>
    </source>
</evidence>
<keyword evidence="4" id="KW-1185">Reference proteome</keyword>
<dbReference type="KEGG" id="led:BBK82_05290"/>
<name>A0A1B2HCZ9_9PSEU</name>
<organism evidence="3 4">
    <name type="scientific">Lentzea guizhouensis</name>
    <dbReference type="NCBI Taxonomy" id="1586287"/>
    <lineage>
        <taxon>Bacteria</taxon>
        <taxon>Bacillati</taxon>
        <taxon>Actinomycetota</taxon>
        <taxon>Actinomycetes</taxon>
        <taxon>Pseudonocardiales</taxon>
        <taxon>Pseudonocardiaceae</taxon>
        <taxon>Lentzea</taxon>
    </lineage>
</organism>
<feature type="transmembrane region" description="Helical" evidence="2">
    <location>
        <begin position="63"/>
        <end position="81"/>
    </location>
</feature>
<dbReference type="EMBL" id="CP016793">
    <property type="protein sequence ID" value="ANZ35582.1"/>
    <property type="molecule type" value="Genomic_DNA"/>
</dbReference>
<feature type="transmembrane region" description="Helical" evidence="2">
    <location>
        <begin position="37"/>
        <end position="57"/>
    </location>
</feature>
<feature type="region of interest" description="Disordered" evidence="1">
    <location>
        <begin position="1"/>
        <end position="20"/>
    </location>
</feature>
<keyword evidence="2" id="KW-1133">Transmembrane helix</keyword>
<gene>
    <name evidence="3" type="ORF">BBK82_05290</name>
</gene>
<reference evidence="3 4" key="1">
    <citation type="submission" date="2016-07" db="EMBL/GenBank/DDBJ databases">
        <title>Complete genome sequence of the Lentzea guizhouensis DHS C013.</title>
        <authorList>
            <person name="Cao C."/>
        </authorList>
    </citation>
    <scope>NUCLEOTIDE SEQUENCE [LARGE SCALE GENOMIC DNA]</scope>
    <source>
        <strain evidence="3 4">DHS C013</strain>
    </source>
</reference>
<keyword evidence="2" id="KW-0812">Transmembrane</keyword>
<accession>A0A1B2HCZ9</accession>
<protein>
    <submittedName>
        <fullName evidence="3">Uncharacterized protein</fullName>
    </submittedName>
</protein>